<evidence type="ECO:0000313" key="1">
    <source>
        <dbReference type="EMBL" id="GMH05639.1"/>
    </source>
</evidence>
<protein>
    <submittedName>
        <fullName evidence="1">Uncharacterized protein</fullName>
    </submittedName>
</protein>
<proteinExistence type="predicted"/>
<sequence length="83" mass="9025">MAQAFSTAVRIIAETYLEMSIIVEDVGISASTDCFAAMEVAPTLHTTLHTVENVTIVARRGLNDDLDGFLDVSMNKGWLIPVK</sequence>
<gene>
    <name evidence="1" type="ORF">Nepgr_007479</name>
</gene>
<accession>A0AAD3XIE1</accession>
<evidence type="ECO:0000313" key="2">
    <source>
        <dbReference type="Proteomes" id="UP001279734"/>
    </source>
</evidence>
<reference evidence="1" key="1">
    <citation type="submission" date="2023-05" db="EMBL/GenBank/DDBJ databases">
        <title>Nepenthes gracilis genome sequencing.</title>
        <authorList>
            <person name="Fukushima K."/>
        </authorList>
    </citation>
    <scope>NUCLEOTIDE SEQUENCE</scope>
    <source>
        <strain evidence="1">SING2019-196</strain>
    </source>
</reference>
<organism evidence="1 2">
    <name type="scientific">Nepenthes gracilis</name>
    <name type="common">Slender pitcher plant</name>
    <dbReference type="NCBI Taxonomy" id="150966"/>
    <lineage>
        <taxon>Eukaryota</taxon>
        <taxon>Viridiplantae</taxon>
        <taxon>Streptophyta</taxon>
        <taxon>Embryophyta</taxon>
        <taxon>Tracheophyta</taxon>
        <taxon>Spermatophyta</taxon>
        <taxon>Magnoliopsida</taxon>
        <taxon>eudicotyledons</taxon>
        <taxon>Gunneridae</taxon>
        <taxon>Pentapetalae</taxon>
        <taxon>Caryophyllales</taxon>
        <taxon>Nepenthaceae</taxon>
        <taxon>Nepenthes</taxon>
    </lineage>
</organism>
<dbReference type="Proteomes" id="UP001279734">
    <property type="component" value="Unassembled WGS sequence"/>
</dbReference>
<comment type="caution">
    <text evidence="1">The sequence shown here is derived from an EMBL/GenBank/DDBJ whole genome shotgun (WGS) entry which is preliminary data.</text>
</comment>
<dbReference type="AlphaFoldDB" id="A0AAD3XIE1"/>
<name>A0AAD3XIE1_NEPGR</name>
<dbReference type="EMBL" id="BSYO01000006">
    <property type="protein sequence ID" value="GMH05639.1"/>
    <property type="molecule type" value="Genomic_DNA"/>
</dbReference>
<keyword evidence="2" id="KW-1185">Reference proteome</keyword>